<dbReference type="AlphaFoldDB" id="A0A1H7EEC8"/>
<proteinExistence type="predicted"/>
<dbReference type="EMBL" id="FNYE01000057">
    <property type="protein sequence ID" value="SEK12303.1"/>
    <property type="molecule type" value="Genomic_DNA"/>
</dbReference>
<evidence type="ECO:0000313" key="1">
    <source>
        <dbReference type="EMBL" id="SEK12303.1"/>
    </source>
</evidence>
<organism evidence="1 2">
    <name type="scientific">Paraburkholderia diazotrophica</name>
    <dbReference type="NCBI Taxonomy" id="667676"/>
    <lineage>
        <taxon>Bacteria</taxon>
        <taxon>Pseudomonadati</taxon>
        <taxon>Pseudomonadota</taxon>
        <taxon>Betaproteobacteria</taxon>
        <taxon>Burkholderiales</taxon>
        <taxon>Burkholderiaceae</taxon>
        <taxon>Paraburkholderia</taxon>
    </lineage>
</organism>
<keyword evidence="2" id="KW-1185">Reference proteome</keyword>
<accession>A0A1H7EEC8</accession>
<name>A0A1H7EEC8_9BURK</name>
<gene>
    <name evidence="1" type="ORF">SAMN05192539_105711</name>
</gene>
<protein>
    <submittedName>
        <fullName evidence="1">Uncharacterized protein</fullName>
    </submittedName>
</protein>
<dbReference type="STRING" id="667676.SAMN05192539_105711"/>
<evidence type="ECO:0000313" key="2">
    <source>
        <dbReference type="Proteomes" id="UP000198866"/>
    </source>
</evidence>
<reference evidence="2" key="1">
    <citation type="submission" date="2016-10" db="EMBL/GenBank/DDBJ databases">
        <authorList>
            <person name="Varghese N."/>
            <person name="Submissions S."/>
        </authorList>
    </citation>
    <scope>NUCLEOTIDE SEQUENCE [LARGE SCALE GENOMIC DNA]</scope>
    <source>
        <strain evidence="2">LMG 26031</strain>
    </source>
</reference>
<sequence>MGPQRRWVWACRNSGYDWMNTHNFIGATPFDDIVAPAFQSNHQQLKHMISLNEVAAPTQTKPVSTRPAKGKQVSLYASLLQSPTSMLVSVVNERADVSHVAILGYN</sequence>
<dbReference type="Proteomes" id="UP000198866">
    <property type="component" value="Unassembled WGS sequence"/>
</dbReference>